<dbReference type="InterPro" id="IPR029962">
    <property type="entry name" value="TBL"/>
</dbReference>
<dbReference type="InterPro" id="IPR025846">
    <property type="entry name" value="TBL_N"/>
</dbReference>
<feature type="domain" description="Trichome birefringence-like N-terminal" evidence="12">
    <location>
        <begin position="69"/>
        <end position="123"/>
    </location>
</feature>
<dbReference type="GO" id="GO:0000139">
    <property type="term" value="C:Golgi membrane"/>
    <property type="evidence" value="ECO:0007669"/>
    <property type="project" value="UniProtKB-SubCell"/>
</dbReference>
<evidence type="ECO:0000256" key="4">
    <source>
        <dbReference type="ARBA" id="ARBA00022692"/>
    </source>
</evidence>
<dbReference type="AlphaFoldDB" id="R7W1N7"/>
<evidence type="ECO:0000256" key="8">
    <source>
        <dbReference type="ARBA" id="ARBA00023136"/>
    </source>
</evidence>
<keyword evidence="4" id="KW-0812">Transmembrane</keyword>
<name>R7W1N7_AEGTA</name>
<keyword evidence="6" id="KW-1133">Transmembrane helix</keyword>
<sequence length="439" mass="48549">MGGMQVVTTHSHCSFLKNFLTGAVFTLPLVYILLHSIPSSFLSYTNLAAFQAHRTSTSPPLPPPPQAWQQCDYTTGKWVWDGSVSGRRYDSENCDMVSAEKCVINGKPDNGYLNWRWQPAGCNLSALDPAEFLRAVRGKLLGFVGDSTARNQAESLVCFLSTVSRPETTHQYEDHPMAHKFWRWVFPAPHNVSVSTYWSPFLVRAEGRSVDYAMTHDTLFLDAFTEPWTADVEAMDVMVISAGHWFNHQAVYYDNGQIAGVFARPDVNETDIAGGYIGAYREVIRRVLEYVQEKSSGDKHKLVVVSTMAPAHFDPKYASNHRDACSRPNPYDEGEVPADGGTGEVHESGAPSEMRKAVLEEAAAAAKRQRLGLRFDVLDVARLASGRADGHPGAYIVKDRYGAGKPVPETVFNDCLHWCAPGPVDTFNDIFMHILAASG</sequence>
<evidence type="ECO:0000256" key="6">
    <source>
        <dbReference type="ARBA" id="ARBA00022989"/>
    </source>
</evidence>
<dbReference type="InterPro" id="IPR026057">
    <property type="entry name" value="TBL_C"/>
</dbReference>
<keyword evidence="7" id="KW-0333">Golgi apparatus</keyword>
<dbReference type="GO" id="GO:1990538">
    <property type="term" value="F:xylan O-acetyltransferase activity"/>
    <property type="evidence" value="ECO:0007669"/>
    <property type="project" value="UniProtKB-ARBA"/>
</dbReference>
<evidence type="ECO:0000256" key="10">
    <source>
        <dbReference type="ARBA" id="ARBA00023180"/>
    </source>
</evidence>
<keyword evidence="3" id="KW-0808">Transferase</keyword>
<proteinExistence type="inferred from homology"/>
<reference evidence="13" key="1">
    <citation type="submission" date="2015-06" db="UniProtKB">
        <authorList>
            <consortium name="EnsemblPlants"/>
        </authorList>
    </citation>
    <scope>IDENTIFICATION</scope>
</reference>
<protein>
    <submittedName>
        <fullName evidence="13">Uncharacterized protein</fullName>
    </submittedName>
</protein>
<dbReference type="Pfam" id="PF13839">
    <property type="entry name" value="PC-Esterase"/>
    <property type="match status" value="1"/>
</dbReference>
<keyword evidence="10" id="KW-0325">Glycoprotein</keyword>
<comment type="similarity">
    <text evidence="2">Belongs to the PC-esterase family. TBL subfamily.</text>
</comment>
<comment type="subcellular location">
    <subcellularLocation>
        <location evidence="1">Golgi apparatus membrane</location>
        <topology evidence="1">Single-pass type II membrane protein</topology>
    </subcellularLocation>
</comment>
<keyword evidence="9" id="KW-1015">Disulfide bond</keyword>
<dbReference type="PANTHER" id="PTHR32285">
    <property type="entry name" value="PROTEIN TRICHOME BIREFRINGENCE-LIKE 9-RELATED"/>
    <property type="match status" value="1"/>
</dbReference>
<keyword evidence="5" id="KW-0735">Signal-anchor</keyword>
<evidence type="ECO:0000256" key="2">
    <source>
        <dbReference type="ARBA" id="ARBA00007727"/>
    </source>
</evidence>
<evidence type="ECO:0000313" key="13">
    <source>
        <dbReference type="EnsemblPlants" id="EMT00707"/>
    </source>
</evidence>
<keyword evidence="8" id="KW-0472">Membrane</keyword>
<evidence type="ECO:0000256" key="3">
    <source>
        <dbReference type="ARBA" id="ARBA00022679"/>
    </source>
</evidence>
<evidence type="ECO:0000256" key="1">
    <source>
        <dbReference type="ARBA" id="ARBA00004323"/>
    </source>
</evidence>
<evidence type="ECO:0000256" key="7">
    <source>
        <dbReference type="ARBA" id="ARBA00023034"/>
    </source>
</evidence>
<evidence type="ECO:0000256" key="9">
    <source>
        <dbReference type="ARBA" id="ARBA00023157"/>
    </source>
</evidence>
<feature type="domain" description="Trichome birefringence-like C-terminal" evidence="11">
    <location>
        <begin position="124"/>
        <end position="433"/>
    </location>
</feature>
<dbReference type="Pfam" id="PF14416">
    <property type="entry name" value="PMR5N"/>
    <property type="match status" value="1"/>
</dbReference>
<organism evidence="13">
    <name type="scientific">Aegilops tauschii</name>
    <name type="common">Tausch's goatgrass</name>
    <name type="synonym">Aegilops squarrosa</name>
    <dbReference type="NCBI Taxonomy" id="37682"/>
    <lineage>
        <taxon>Eukaryota</taxon>
        <taxon>Viridiplantae</taxon>
        <taxon>Streptophyta</taxon>
        <taxon>Embryophyta</taxon>
        <taxon>Tracheophyta</taxon>
        <taxon>Spermatophyta</taxon>
        <taxon>Magnoliopsida</taxon>
        <taxon>Liliopsida</taxon>
        <taxon>Poales</taxon>
        <taxon>Poaceae</taxon>
        <taxon>BOP clade</taxon>
        <taxon>Pooideae</taxon>
        <taxon>Triticodae</taxon>
        <taxon>Triticeae</taxon>
        <taxon>Triticinae</taxon>
        <taxon>Aegilops</taxon>
    </lineage>
</organism>
<evidence type="ECO:0000259" key="11">
    <source>
        <dbReference type="Pfam" id="PF13839"/>
    </source>
</evidence>
<evidence type="ECO:0000259" key="12">
    <source>
        <dbReference type="Pfam" id="PF14416"/>
    </source>
</evidence>
<dbReference type="PANTHER" id="PTHR32285:SF156">
    <property type="entry name" value="TRICHOME BIREFRINGENCE-LIKE N-TERMINAL DOMAIN-CONTAINING PROTEIN"/>
    <property type="match status" value="1"/>
</dbReference>
<dbReference type="EnsemblPlants" id="EMT00707">
    <property type="protein sequence ID" value="EMT00707"/>
    <property type="gene ID" value="F775_16048"/>
</dbReference>
<evidence type="ECO:0000256" key="5">
    <source>
        <dbReference type="ARBA" id="ARBA00022968"/>
    </source>
</evidence>
<accession>R7W1N7</accession>